<keyword evidence="3" id="KW-1185">Reference proteome</keyword>
<accession>A0A6A6IJW5</accession>
<organism evidence="2 3">
    <name type="scientific">Trematosphaeria pertusa</name>
    <dbReference type="NCBI Taxonomy" id="390896"/>
    <lineage>
        <taxon>Eukaryota</taxon>
        <taxon>Fungi</taxon>
        <taxon>Dikarya</taxon>
        <taxon>Ascomycota</taxon>
        <taxon>Pezizomycotina</taxon>
        <taxon>Dothideomycetes</taxon>
        <taxon>Pleosporomycetidae</taxon>
        <taxon>Pleosporales</taxon>
        <taxon>Massarineae</taxon>
        <taxon>Trematosphaeriaceae</taxon>
        <taxon>Trematosphaeria</taxon>
    </lineage>
</organism>
<dbReference type="PANTHER" id="PTHR33112:SF10">
    <property type="entry name" value="TOL"/>
    <property type="match status" value="1"/>
</dbReference>
<dbReference type="PANTHER" id="PTHR33112">
    <property type="entry name" value="DOMAIN PROTEIN, PUTATIVE-RELATED"/>
    <property type="match status" value="1"/>
</dbReference>
<dbReference type="RefSeq" id="XP_033685176.1">
    <property type="nucleotide sequence ID" value="XM_033832050.1"/>
</dbReference>
<evidence type="ECO:0000259" key="1">
    <source>
        <dbReference type="Pfam" id="PF06985"/>
    </source>
</evidence>
<dbReference type="OrthoDB" id="3766525at2759"/>
<reference evidence="2" key="1">
    <citation type="journal article" date="2020" name="Stud. Mycol.">
        <title>101 Dothideomycetes genomes: a test case for predicting lifestyles and emergence of pathogens.</title>
        <authorList>
            <person name="Haridas S."/>
            <person name="Albert R."/>
            <person name="Binder M."/>
            <person name="Bloem J."/>
            <person name="Labutti K."/>
            <person name="Salamov A."/>
            <person name="Andreopoulos B."/>
            <person name="Baker S."/>
            <person name="Barry K."/>
            <person name="Bills G."/>
            <person name="Bluhm B."/>
            <person name="Cannon C."/>
            <person name="Castanera R."/>
            <person name="Culley D."/>
            <person name="Daum C."/>
            <person name="Ezra D."/>
            <person name="Gonzalez J."/>
            <person name="Henrissat B."/>
            <person name="Kuo A."/>
            <person name="Liang C."/>
            <person name="Lipzen A."/>
            <person name="Lutzoni F."/>
            <person name="Magnuson J."/>
            <person name="Mondo S."/>
            <person name="Nolan M."/>
            <person name="Ohm R."/>
            <person name="Pangilinan J."/>
            <person name="Park H.-J."/>
            <person name="Ramirez L."/>
            <person name="Alfaro M."/>
            <person name="Sun H."/>
            <person name="Tritt A."/>
            <person name="Yoshinaga Y."/>
            <person name="Zwiers L.-H."/>
            <person name="Turgeon B."/>
            <person name="Goodwin S."/>
            <person name="Spatafora J."/>
            <person name="Crous P."/>
            <person name="Grigoriev I."/>
        </authorList>
    </citation>
    <scope>NUCLEOTIDE SEQUENCE</scope>
    <source>
        <strain evidence="2">CBS 122368</strain>
    </source>
</reference>
<dbReference type="Proteomes" id="UP000800094">
    <property type="component" value="Unassembled WGS sequence"/>
</dbReference>
<sequence>MTPNQWGSQLCAACQSITLEMFMDGFEHPLNYPQIVEMGKTCMLCRLIVCSTCHLQTSAGRYEVNRDYYAWALTLPGLPYVVRDPAAVFQENGPPLLHERVESPPRRVSWKRSVTISQRYINGDFNDGKTIQIWAPKGSIYNNHGFFTEEASIIKSCGFSSQEIEPANSIRNKSLLYTWLRNCVEEHPKCRQSFSSDMFELDENMDEIQPLPTRVVEVGPGNDHIKLVSTAGKKGVYIALSHRWGAQKNLRTLNENLAEHLVKINVEDLSQTFKDAVEVTRDLGAQYLWIDSLCIIQDNGDDWAFEATQMGRIFERAYCTIAAVDAVDDSTGMDRGLFLPREEDPLTVRFHCAPQKDPVQPERFRSKDGQPYCWKYTFYSNPEEDDDMTYANLLKQHRLIAKPRLLGSPWQIMRSKWNWRGWIHQERILSRRMIYFSSTKLSWDCLTTSGEEESLGFAAPPLRAPNFESDIQCWQSLTEDYTNCLLTFESDKLAAISGLAERLGKRSNRRYSAGIFQDANGNGLMWRSYSNDPMTQLNSFHAPSWTWAAYKGAITYDLGRNMGMNESICEISEPAFDITYGCPNTCLNRSRTCVTGSVRWVGIIGTAIRSSTLRALNLSDDKDLIKILGSAVHWEPRPTLRVVQGIYAETPRKLSIPDRAEVMKDEKGSVVGWVLLDMDGRIPIEEPFFCVVIRRWRRTIPPTPSSGLVRGFDYMGEEFMDVLALKERDEKPWTYERVGVGRIVDKSWIQCCTIKTIEVW</sequence>
<dbReference type="EMBL" id="ML987194">
    <property type="protein sequence ID" value="KAF2250172.1"/>
    <property type="molecule type" value="Genomic_DNA"/>
</dbReference>
<name>A0A6A6IJW5_9PLEO</name>
<protein>
    <submittedName>
        <fullName evidence="2">HET-domain-containing protein</fullName>
    </submittedName>
</protein>
<feature type="domain" description="Heterokaryon incompatibility" evidence="1">
    <location>
        <begin position="237"/>
        <end position="426"/>
    </location>
</feature>
<gene>
    <name evidence="2" type="ORF">BU26DRAFT_550389</name>
</gene>
<proteinExistence type="predicted"/>
<evidence type="ECO:0000313" key="2">
    <source>
        <dbReference type="EMBL" id="KAF2250172.1"/>
    </source>
</evidence>
<dbReference type="AlphaFoldDB" id="A0A6A6IJW5"/>
<dbReference type="Pfam" id="PF06985">
    <property type="entry name" value="HET"/>
    <property type="match status" value="1"/>
</dbReference>
<evidence type="ECO:0000313" key="3">
    <source>
        <dbReference type="Proteomes" id="UP000800094"/>
    </source>
</evidence>
<dbReference type="InterPro" id="IPR010730">
    <property type="entry name" value="HET"/>
</dbReference>
<dbReference type="GeneID" id="54585380"/>